<dbReference type="AlphaFoldDB" id="A0A7R7RK71"/>
<name>A0A7R7RK71_MYCIT</name>
<dbReference type="InterPro" id="IPR011545">
    <property type="entry name" value="DEAD/DEAH_box_helicase_dom"/>
</dbReference>
<dbReference type="GO" id="GO:0043138">
    <property type="term" value="F:3'-5' DNA helicase activity"/>
    <property type="evidence" value="ECO:0007669"/>
    <property type="project" value="TreeGrafter"/>
</dbReference>
<dbReference type="Pfam" id="PF00270">
    <property type="entry name" value="DEAD"/>
    <property type="match status" value="1"/>
</dbReference>
<keyword evidence="5" id="KW-0378">Hydrolase</keyword>
<evidence type="ECO:0000313" key="6">
    <source>
        <dbReference type="Proteomes" id="UP000595205"/>
    </source>
</evidence>
<dbReference type="FunFam" id="3.40.50.300:FF:001137">
    <property type="entry name" value="DEAD/DEAH box helicase"/>
    <property type="match status" value="1"/>
</dbReference>
<dbReference type="NCBIfam" id="TIGR03817">
    <property type="entry name" value="DECH_helic"/>
    <property type="match status" value="1"/>
</dbReference>
<dbReference type="CDD" id="cd18797">
    <property type="entry name" value="SF2_C_Hrq"/>
    <property type="match status" value="1"/>
</dbReference>
<sequence length="789" mass="83846">MPDSNSDSERGEMASFGSELLAAALAGTATDERPLRHVAELPPRSGRPHDWPAWAEPDVVKAFADRGIAAPWSHQFAAADLAYAGRHVVVSTGTASGKSLAYQLPVLNALATDPRARVLYLSPTKALGHDQLRVAHALTAAIPRLHEPGFAVAPTAYDGDSPAEVRRFARERSRWLFSNPDMIHLSILRNHARWAVLLRGLRFVVVDECHYYRGVFGSNVAMVLRRLLRLCARYSSAPTVIFASATTDSPSATATELIGLPVQEVTKDGSPQGARTVALWEPALRTDLVGENGAPVRRSAGAEAARVMADLIAEGAQTLTFVRSRRAAELTALGAQARLDDIAPELSRTVASYRAGYLAEDRTALERALAEGRLRGLATTNALELGVDIAGLDAVVLAGFPGTVASFWQQAGRSGRRGQGALVVLIARDDPLDTYLVHNPAALLDKPVERVVIDPTNPYILGPQLLCAATELPLDEPEVRELGATDVADGLVDDGLLRRRSGKYFPAPGLEPHAAVDIRGSTGGQIVIIEADTGRLLGSTDVGRAPASVHPGAVYLHQGESYVVDSLDTEEGIAFVHAEDPGYATFAREITDIVVTGTGERLAFGPVTLGLVPVRVTHRVVGYLRRLLSGEVIDFIELDMPEHTLATTSVMYTITEDALLRKGIDGTRIPGSLHAAEHAAIGLLPLVASCDRGDIGGLSTAVGPGPDGLPSVFVYDGYPGGAGFAERGFRRARTWLAATAAAIEACECPRGCPSCVQSPKCGNGNDPLDKAGAVQVLRLVLAELPRESR</sequence>
<dbReference type="Proteomes" id="UP000595205">
    <property type="component" value="Chromosome"/>
</dbReference>
<dbReference type="SMART" id="SM00490">
    <property type="entry name" value="HELICc"/>
    <property type="match status" value="1"/>
</dbReference>
<proteinExistence type="predicted"/>
<evidence type="ECO:0000256" key="2">
    <source>
        <dbReference type="ARBA" id="ARBA00022840"/>
    </source>
</evidence>
<dbReference type="GO" id="GO:0005524">
    <property type="term" value="F:ATP binding"/>
    <property type="evidence" value="ECO:0007669"/>
    <property type="project" value="UniProtKB-KW"/>
</dbReference>
<dbReference type="InterPro" id="IPR014001">
    <property type="entry name" value="Helicase_ATP-bd"/>
</dbReference>
<dbReference type="InterPro" id="IPR055227">
    <property type="entry name" value="HRQ1_WHD"/>
</dbReference>
<dbReference type="GO" id="GO:0036297">
    <property type="term" value="P:interstrand cross-link repair"/>
    <property type="evidence" value="ECO:0007669"/>
    <property type="project" value="TreeGrafter"/>
</dbReference>
<evidence type="ECO:0000256" key="1">
    <source>
        <dbReference type="ARBA" id="ARBA00022741"/>
    </source>
</evidence>
<dbReference type="EMBL" id="AP024255">
    <property type="protein sequence ID" value="BCO97668.1"/>
    <property type="molecule type" value="Genomic_DNA"/>
</dbReference>
<dbReference type="InterPro" id="IPR022307">
    <property type="entry name" value="Helicase_put_actinobac"/>
</dbReference>
<dbReference type="InterPro" id="IPR027417">
    <property type="entry name" value="P-loop_NTPase"/>
</dbReference>
<keyword evidence="2" id="KW-0067">ATP-binding</keyword>
<dbReference type="Pfam" id="PF09369">
    <property type="entry name" value="MZB"/>
    <property type="match status" value="1"/>
</dbReference>
<dbReference type="PANTHER" id="PTHR47957:SF3">
    <property type="entry name" value="ATP-DEPENDENT HELICASE HRQ1"/>
    <property type="match status" value="1"/>
</dbReference>
<feature type="domain" description="Helicase C-terminal" evidence="4">
    <location>
        <begin position="306"/>
        <end position="459"/>
    </location>
</feature>
<dbReference type="Pfam" id="PF22982">
    <property type="entry name" value="WHD_HRQ1"/>
    <property type="match status" value="1"/>
</dbReference>
<keyword evidence="5" id="KW-0347">Helicase</keyword>
<dbReference type="GO" id="GO:0003676">
    <property type="term" value="F:nucleic acid binding"/>
    <property type="evidence" value="ECO:0007669"/>
    <property type="project" value="InterPro"/>
</dbReference>
<dbReference type="InterPro" id="IPR018973">
    <property type="entry name" value="MZB"/>
</dbReference>
<evidence type="ECO:0000259" key="4">
    <source>
        <dbReference type="PROSITE" id="PS51194"/>
    </source>
</evidence>
<dbReference type="InterPro" id="IPR001650">
    <property type="entry name" value="Helicase_C-like"/>
</dbReference>
<accession>A0A7R7RK71</accession>
<dbReference type="SUPFAM" id="SSF52540">
    <property type="entry name" value="P-loop containing nucleoside triphosphate hydrolases"/>
    <property type="match status" value="1"/>
</dbReference>
<protein>
    <submittedName>
        <fullName evidence="5">Helicase</fullName>
    </submittedName>
</protein>
<dbReference type="Pfam" id="PF00271">
    <property type="entry name" value="Helicase_C"/>
    <property type="match status" value="1"/>
</dbReference>
<dbReference type="Gene3D" id="3.40.50.300">
    <property type="entry name" value="P-loop containing nucleotide triphosphate hydrolases"/>
    <property type="match status" value="2"/>
</dbReference>
<evidence type="ECO:0000259" key="3">
    <source>
        <dbReference type="PROSITE" id="PS51192"/>
    </source>
</evidence>
<organism evidence="5 6">
    <name type="scientific">Mycobacterium intracellulare</name>
    <dbReference type="NCBI Taxonomy" id="1767"/>
    <lineage>
        <taxon>Bacteria</taxon>
        <taxon>Bacillati</taxon>
        <taxon>Actinomycetota</taxon>
        <taxon>Actinomycetes</taxon>
        <taxon>Mycobacteriales</taxon>
        <taxon>Mycobacteriaceae</taxon>
        <taxon>Mycobacterium</taxon>
        <taxon>Mycobacterium avium complex (MAC)</taxon>
    </lineage>
</organism>
<feature type="domain" description="Helicase ATP-binding" evidence="3">
    <location>
        <begin position="79"/>
        <end position="265"/>
    </location>
</feature>
<dbReference type="GO" id="GO:0006289">
    <property type="term" value="P:nucleotide-excision repair"/>
    <property type="evidence" value="ECO:0007669"/>
    <property type="project" value="TreeGrafter"/>
</dbReference>
<reference evidence="5 6" key="1">
    <citation type="submission" date="2020-12" db="EMBL/GenBank/DDBJ databases">
        <title>Genome sequence of clinical Mycobacterium intracellulare strains.</title>
        <authorList>
            <person name="Tateishi Y."/>
            <person name="Matsumoto S."/>
            <person name="Fukushima Y."/>
            <person name="Nakajima C."/>
            <person name="Suzuki Y."/>
        </authorList>
    </citation>
    <scope>NUCLEOTIDE SEQUENCE [LARGE SCALE GENOMIC DNA]</scope>
    <source>
        <strain evidence="5 6">M018</strain>
    </source>
</reference>
<dbReference type="PANTHER" id="PTHR47957">
    <property type="entry name" value="ATP-DEPENDENT HELICASE HRQ1"/>
    <property type="match status" value="1"/>
</dbReference>
<keyword evidence="1" id="KW-0547">Nucleotide-binding</keyword>
<dbReference type="PROSITE" id="PS51194">
    <property type="entry name" value="HELICASE_CTER"/>
    <property type="match status" value="1"/>
</dbReference>
<gene>
    <name evidence="5" type="ORF">MINTM018_04380</name>
</gene>
<dbReference type="CDD" id="cd17923">
    <property type="entry name" value="DEXHc_Hrq1-like"/>
    <property type="match status" value="1"/>
</dbReference>
<evidence type="ECO:0000313" key="5">
    <source>
        <dbReference type="EMBL" id="BCO97668.1"/>
    </source>
</evidence>
<dbReference type="SMART" id="SM00487">
    <property type="entry name" value="DEXDc"/>
    <property type="match status" value="1"/>
</dbReference>
<dbReference type="PROSITE" id="PS51192">
    <property type="entry name" value="HELICASE_ATP_BIND_1"/>
    <property type="match status" value="1"/>
</dbReference>